<sequence>MKTSIACFATALGLVLAMPALAEGDAAKGEKVFKKCKACHAVGEGAKNKVGPMLNGIMDAQAGQVEGFKYSDNLLELAEGGLTWDDATMAAYLTKPKDVVPKGKMSFAGLRKDADIVNVIAYLRTFE</sequence>
<evidence type="ECO:0000256" key="1">
    <source>
        <dbReference type="ARBA" id="ARBA00022448"/>
    </source>
</evidence>
<dbReference type="Proteomes" id="UP000239480">
    <property type="component" value="Unassembled WGS sequence"/>
</dbReference>
<keyword evidence="7" id="KW-0732">Signal</keyword>
<feature type="signal peptide" evidence="7">
    <location>
        <begin position="1"/>
        <end position="22"/>
    </location>
</feature>
<dbReference type="Gene3D" id="1.10.760.10">
    <property type="entry name" value="Cytochrome c-like domain"/>
    <property type="match status" value="1"/>
</dbReference>
<dbReference type="InterPro" id="IPR009056">
    <property type="entry name" value="Cyt_c-like_dom"/>
</dbReference>
<keyword evidence="10" id="KW-1185">Reference proteome</keyword>
<dbReference type="RefSeq" id="WP_106206427.1">
    <property type="nucleotide sequence ID" value="NZ_PVTD01000008.1"/>
</dbReference>
<reference evidence="9 10" key="1">
    <citation type="submission" date="2018-03" db="EMBL/GenBank/DDBJ databases">
        <title>Genomic Encyclopedia of Archaeal and Bacterial Type Strains, Phase II (KMG-II): from individual species to whole genera.</title>
        <authorList>
            <person name="Goeker M."/>
        </authorList>
    </citation>
    <scope>NUCLEOTIDE SEQUENCE [LARGE SCALE GENOMIC DNA]</scope>
    <source>
        <strain evidence="9 10">DSM 29328</strain>
    </source>
</reference>
<feature type="chain" id="PRO_5015687132" evidence="7">
    <location>
        <begin position="23"/>
        <end position="127"/>
    </location>
</feature>
<dbReference type="SUPFAM" id="SSF46626">
    <property type="entry name" value="Cytochrome c"/>
    <property type="match status" value="1"/>
</dbReference>
<accession>A0A2T0RKY9</accession>
<proteinExistence type="predicted"/>
<evidence type="ECO:0000313" key="10">
    <source>
        <dbReference type="Proteomes" id="UP000239480"/>
    </source>
</evidence>
<keyword evidence="5 6" id="KW-0408">Iron</keyword>
<evidence type="ECO:0000256" key="3">
    <source>
        <dbReference type="ARBA" id="ARBA00022723"/>
    </source>
</evidence>
<evidence type="ECO:0000256" key="6">
    <source>
        <dbReference type="PROSITE-ProRule" id="PRU00433"/>
    </source>
</evidence>
<keyword evidence="3 6" id="KW-0479">Metal-binding</keyword>
<name>A0A2T0RKY9_9RHOB</name>
<dbReference type="PRINTS" id="PR00604">
    <property type="entry name" value="CYTCHRMECIAB"/>
</dbReference>
<protein>
    <submittedName>
        <fullName evidence="9">Cytochrome c</fullName>
    </submittedName>
</protein>
<dbReference type="GO" id="GO:0009055">
    <property type="term" value="F:electron transfer activity"/>
    <property type="evidence" value="ECO:0007669"/>
    <property type="project" value="InterPro"/>
</dbReference>
<dbReference type="Pfam" id="PF00034">
    <property type="entry name" value="Cytochrom_C"/>
    <property type="match status" value="1"/>
</dbReference>
<dbReference type="AlphaFoldDB" id="A0A2T0RKY9"/>
<keyword evidence="1" id="KW-0813">Transport</keyword>
<evidence type="ECO:0000313" key="9">
    <source>
        <dbReference type="EMBL" id="PRY21854.1"/>
    </source>
</evidence>
<keyword evidence="2 6" id="KW-0349">Heme</keyword>
<dbReference type="EMBL" id="PVTD01000008">
    <property type="protein sequence ID" value="PRY21854.1"/>
    <property type="molecule type" value="Genomic_DNA"/>
</dbReference>
<evidence type="ECO:0000259" key="8">
    <source>
        <dbReference type="PROSITE" id="PS51007"/>
    </source>
</evidence>
<evidence type="ECO:0000256" key="5">
    <source>
        <dbReference type="ARBA" id="ARBA00023004"/>
    </source>
</evidence>
<comment type="caution">
    <text evidence="9">The sequence shown here is derived from an EMBL/GenBank/DDBJ whole genome shotgun (WGS) entry which is preliminary data.</text>
</comment>
<evidence type="ECO:0000256" key="4">
    <source>
        <dbReference type="ARBA" id="ARBA00022982"/>
    </source>
</evidence>
<dbReference type="InterPro" id="IPR002327">
    <property type="entry name" value="Cyt_c_1A/1B"/>
</dbReference>
<organism evidence="9 10">
    <name type="scientific">Aliiruegeria haliotis</name>
    <dbReference type="NCBI Taxonomy" id="1280846"/>
    <lineage>
        <taxon>Bacteria</taxon>
        <taxon>Pseudomonadati</taxon>
        <taxon>Pseudomonadota</taxon>
        <taxon>Alphaproteobacteria</taxon>
        <taxon>Rhodobacterales</taxon>
        <taxon>Roseobacteraceae</taxon>
        <taxon>Aliiruegeria</taxon>
    </lineage>
</organism>
<dbReference type="GO" id="GO:0020037">
    <property type="term" value="F:heme binding"/>
    <property type="evidence" value="ECO:0007669"/>
    <property type="project" value="InterPro"/>
</dbReference>
<evidence type="ECO:0000256" key="2">
    <source>
        <dbReference type="ARBA" id="ARBA00022617"/>
    </source>
</evidence>
<evidence type="ECO:0000256" key="7">
    <source>
        <dbReference type="SAM" id="SignalP"/>
    </source>
</evidence>
<keyword evidence="4" id="KW-0249">Electron transport</keyword>
<dbReference type="OrthoDB" id="9805828at2"/>
<dbReference type="PANTHER" id="PTHR11961">
    <property type="entry name" value="CYTOCHROME C"/>
    <property type="match status" value="1"/>
</dbReference>
<feature type="domain" description="Cytochrome c" evidence="8">
    <location>
        <begin position="24"/>
        <end position="127"/>
    </location>
</feature>
<dbReference type="GO" id="GO:0046872">
    <property type="term" value="F:metal ion binding"/>
    <property type="evidence" value="ECO:0007669"/>
    <property type="project" value="UniProtKB-KW"/>
</dbReference>
<dbReference type="InterPro" id="IPR036909">
    <property type="entry name" value="Cyt_c-like_dom_sf"/>
</dbReference>
<gene>
    <name evidence="9" type="ORF">CLV78_108126</name>
</gene>
<dbReference type="PROSITE" id="PS51007">
    <property type="entry name" value="CYTC"/>
    <property type="match status" value="1"/>
</dbReference>